<feature type="domain" description="UmuC" evidence="1">
    <location>
        <begin position="6"/>
        <end position="44"/>
    </location>
</feature>
<gene>
    <name evidence="2" type="ORF">HX837_07435</name>
</gene>
<dbReference type="InterPro" id="IPR001126">
    <property type="entry name" value="UmuC"/>
</dbReference>
<dbReference type="EMBL" id="JACASV010000089">
    <property type="protein sequence ID" value="NWJ44013.1"/>
    <property type="molecule type" value="Genomic_DNA"/>
</dbReference>
<sequence>MKQRIVLHIDFDYFYAQCEEIRTPDLKTKPVVVCMFSDRGGDSG</sequence>
<proteinExistence type="predicted"/>
<accession>A0A7K4MQZ9</accession>
<reference evidence="2 3" key="1">
    <citation type="journal article" date="2019" name="Environ. Microbiol.">
        <title>Genomics insights into ecotype formation of ammonia-oxidizing archaea in the deep ocean.</title>
        <authorList>
            <person name="Wang Y."/>
            <person name="Huang J.M."/>
            <person name="Cui G.J."/>
            <person name="Nunoura T."/>
            <person name="Takaki Y."/>
            <person name="Li W.L."/>
            <person name="Li J."/>
            <person name="Gao Z.M."/>
            <person name="Takai K."/>
            <person name="Zhang A.Q."/>
            <person name="Stepanauskas R."/>
        </authorList>
    </citation>
    <scope>NUCLEOTIDE SEQUENCE [LARGE SCALE GENOMIC DNA]</scope>
    <source>
        <strain evidence="2 3">L15b</strain>
    </source>
</reference>
<comment type="caution">
    <text evidence="2">The sequence shown here is derived from an EMBL/GenBank/DDBJ whole genome shotgun (WGS) entry which is preliminary data.</text>
</comment>
<dbReference type="Proteomes" id="UP000523105">
    <property type="component" value="Unassembled WGS sequence"/>
</dbReference>
<feature type="non-terminal residue" evidence="2">
    <location>
        <position position="44"/>
    </location>
</feature>
<dbReference type="PROSITE" id="PS50173">
    <property type="entry name" value="UMUC"/>
    <property type="match status" value="1"/>
</dbReference>
<dbReference type="GO" id="GO:0006281">
    <property type="term" value="P:DNA repair"/>
    <property type="evidence" value="ECO:0007669"/>
    <property type="project" value="InterPro"/>
</dbReference>
<evidence type="ECO:0000313" key="2">
    <source>
        <dbReference type="EMBL" id="NWJ44013.1"/>
    </source>
</evidence>
<protein>
    <submittedName>
        <fullName evidence="2">DNA polymerase IV</fullName>
    </submittedName>
</protein>
<name>A0A7K4MQZ9_9ARCH</name>
<dbReference type="InterPro" id="IPR043502">
    <property type="entry name" value="DNA/RNA_pol_sf"/>
</dbReference>
<dbReference type="AlphaFoldDB" id="A0A7K4MQZ9"/>
<dbReference type="Gene3D" id="3.40.1170.60">
    <property type="match status" value="1"/>
</dbReference>
<dbReference type="Pfam" id="PF00817">
    <property type="entry name" value="IMS"/>
    <property type="match status" value="1"/>
</dbReference>
<organism evidence="2 3">
    <name type="scientific">Marine Group I thaumarchaeote</name>
    <dbReference type="NCBI Taxonomy" id="2511932"/>
    <lineage>
        <taxon>Archaea</taxon>
        <taxon>Nitrososphaerota</taxon>
        <taxon>Marine Group I</taxon>
    </lineage>
</organism>
<evidence type="ECO:0000259" key="1">
    <source>
        <dbReference type="PROSITE" id="PS50173"/>
    </source>
</evidence>
<dbReference type="SUPFAM" id="SSF56672">
    <property type="entry name" value="DNA/RNA polymerases"/>
    <property type="match status" value="1"/>
</dbReference>
<evidence type="ECO:0000313" key="3">
    <source>
        <dbReference type="Proteomes" id="UP000523105"/>
    </source>
</evidence>